<dbReference type="OrthoDB" id="5516671at2"/>
<organism evidence="3 4">
    <name type="scientific">Sandaracinus amylolyticus</name>
    <dbReference type="NCBI Taxonomy" id="927083"/>
    <lineage>
        <taxon>Bacteria</taxon>
        <taxon>Pseudomonadati</taxon>
        <taxon>Myxococcota</taxon>
        <taxon>Polyangia</taxon>
        <taxon>Polyangiales</taxon>
        <taxon>Sandaracinaceae</taxon>
        <taxon>Sandaracinus</taxon>
    </lineage>
</organism>
<keyword evidence="4" id="KW-1185">Reference proteome</keyword>
<dbReference type="STRING" id="927083.DB32_007382"/>
<evidence type="ECO:0000313" key="3">
    <source>
        <dbReference type="EMBL" id="AKF10233.1"/>
    </source>
</evidence>
<dbReference type="InterPro" id="IPR011990">
    <property type="entry name" value="TPR-like_helical_dom_sf"/>
</dbReference>
<reference evidence="3 4" key="1">
    <citation type="submission" date="2015-03" db="EMBL/GenBank/DDBJ databases">
        <title>Genome assembly of Sandaracinus amylolyticus DSM 53668.</title>
        <authorList>
            <person name="Sharma G."/>
            <person name="Subramanian S."/>
        </authorList>
    </citation>
    <scope>NUCLEOTIDE SEQUENCE [LARGE SCALE GENOMIC DNA]</scope>
    <source>
        <strain evidence="3 4">DSM 53668</strain>
    </source>
</reference>
<name>A0A0F6W8S4_9BACT</name>
<keyword evidence="1" id="KW-1133">Transmembrane helix</keyword>
<evidence type="ECO:0000313" key="4">
    <source>
        <dbReference type="Proteomes" id="UP000034883"/>
    </source>
</evidence>
<evidence type="ECO:0008006" key="5">
    <source>
        <dbReference type="Google" id="ProtNLM"/>
    </source>
</evidence>
<dbReference type="AlphaFoldDB" id="A0A0F6W8S4"/>
<protein>
    <recommendedName>
        <fullName evidence="5">PEGA domain-containing protein</fullName>
    </recommendedName>
</protein>
<feature type="transmembrane region" description="Helical" evidence="1">
    <location>
        <begin position="267"/>
        <end position="289"/>
    </location>
</feature>
<dbReference type="Gene3D" id="1.25.40.10">
    <property type="entry name" value="Tetratricopeptide repeat domain"/>
    <property type="match status" value="1"/>
</dbReference>
<accession>A0A0F6W8S4</accession>
<dbReference type="RefSeq" id="WP_053237214.1">
    <property type="nucleotide sequence ID" value="NZ_CP011125.1"/>
</dbReference>
<keyword evidence="1" id="KW-0812">Transmembrane</keyword>
<keyword evidence="1" id="KW-0472">Membrane</keyword>
<dbReference type="SUPFAM" id="SSF48452">
    <property type="entry name" value="TPR-like"/>
    <property type="match status" value="1"/>
</dbReference>
<feature type="signal peptide" evidence="2">
    <location>
        <begin position="1"/>
        <end position="28"/>
    </location>
</feature>
<dbReference type="EMBL" id="CP011125">
    <property type="protein sequence ID" value="AKF10233.1"/>
    <property type="molecule type" value="Genomic_DNA"/>
</dbReference>
<feature type="chain" id="PRO_5002511260" description="PEGA domain-containing protein" evidence="2">
    <location>
        <begin position="29"/>
        <end position="311"/>
    </location>
</feature>
<sequence>MIARRSLSPLTVLACAIAVCAHVGVVHAQDADARAQSRARFERGVQLLADAAYADAVRELEAARSLYPTASIHFNLGLAYRGTGRARDAIDSFERFLAAVGSTGDPARVEEVNRYLRTLRSTLARLRIQVSPSDAQVSIDGQPAAVGAAEIALDPGRHVIVATAREHAELRREVELAPGSSTTEVLALERVSTRGTLVLDVTPEDAAVSLDGAPRGAGDQQIELDPGAYTLAVSAGGRDVTRAFSIAAGERLGLSLEVPQGGEDLTWLWVVLGVVAVGAAAGVTAAVLYEPDVQAPLMPNLGVVVTELGAR</sequence>
<evidence type="ECO:0000256" key="2">
    <source>
        <dbReference type="SAM" id="SignalP"/>
    </source>
</evidence>
<dbReference type="Proteomes" id="UP000034883">
    <property type="component" value="Chromosome"/>
</dbReference>
<gene>
    <name evidence="3" type="ORF">DB32_007382</name>
</gene>
<proteinExistence type="predicted"/>
<dbReference type="KEGG" id="samy:DB32_007382"/>
<evidence type="ECO:0000256" key="1">
    <source>
        <dbReference type="SAM" id="Phobius"/>
    </source>
</evidence>
<keyword evidence="2" id="KW-0732">Signal</keyword>